<evidence type="ECO:0000313" key="2">
    <source>
        <dbReference type="Proteomes" id="UP000828390"/>
    </source>
</evidence>
<dbReference type="SUPFAM" id="SSF56219">
    <property type="entry name" value="DNase I-like"/>
    <property type="match status" value="1"/>
</dbReference>
<sequence>MGDFNAKLAGANTYNSRDRNFMKFVHDCNLTAANVTNSRRGAMHSFVSYDGSVMSVLDYVFVPIENSDCIQYYTMADDCCLNVSRHRPIRCCLNCSCDYFDVIEKSATQSCINWKKANDLNIKCYNDMLKQAVGDDILQYMESDGMYAKHTSYECGQCISKENV</sequence>
<gene>
    <name evidence="1" type="ORF">DPMN_038119</name>
</gene>
<reference evidence="1" key="1">
    <citation type="journal article" date="2019" name="bioRxiv">
        <title>The Genome of the Zebra Mussel, Dreissena polymorpha: A Resource for Invasive Species Research.</title>
        <authorList>
            <person name="McCartney M.A."/>
            <person name="Auch B."/>
            <person name="Kono T."/>
            <person name="Mallez S."/>
            <person name="Zhang Y."/>
            <person name="Obille A."/>
            <person name="Becker A."/>
            <person name="Abrahante J.E."/>
            <person name="Garbe J."/>
            <person name="Badalamenti J.P."/>
            <person name="Herman A."/>
            <person name="Mangelson H."/>
            <person name="Liachko I."/>
            <person name="Sullivan S."/>
            <person name="Sone E.D."/>
            <person name="Koren S."/>
            <person name="Silverstein K.A.T."/>
            <person name="Beckman K.B."/>
            <person name="Gohl D.M."/>
        </authorList>
    </citation>
    <scope>NUCLEOTIDE SEQUENCE</scope>
    <source>
        <strain evidence="1">Duluth1</strain>
        <tissue evidence="1">Whole animal</tissue>
    </source>
</reference>
<keyword evidence="2" id="KW-1185">Reference proteome</keyword>
<dbReference type="InterPro" id="IPR036691">
    <property type="entry name" value="Endo/exonu/phosph_ase_sf"/>
</dbReference>
<proteinExistence type="predicted"/>
<dbReference type="AlphaFoldDB" id="A0A9D4MCJ2"/>
<organism evidence="1 2">
    <name type="scientific">Dreissena polymorpha</name>
    <name type="common">Zebra mussel</name>
    <name type="synonym">Mytilus polymorpha</name>
    <dbReference type="NCBI Taxonomy" id="45954"/>
    <lineage>
        <taxon>Eukaryota</taxon>
        <taxon>Metazoa</taxon>
        <taxon>Spiralia</taxon>
        <taxon>Lophotrochozoa</taxon>
        <taxon>Mollusca</taxon>
        <taxon>Bivalvia</taxon>
        <taxon>Autobranchia</taxon>
        <taxon>Heteroconchia</taxon>
        <taxon>Euheterodonta</taxon>
        <taxon>Imparidentia</taxon>
        <taxon>Neoheterodontei</taxon>
        <taxon>Myida</taxon>
        <taxon>Dreissenoidea</taxon>
        <taxon>Dreissenidae</taxon>
        <taxon>Dreissena</taxon>
    </lineage>
</organism>
<dbReference type="Proteomes" id="UP000828390">
    <property type="component" value="Unassembled WGS sequence"/>
</dbReference>
<protein>
    <recommendedName>
        <fullName evidence="3">Endonuclease/exonuclease/phosphatase domain-containing protein</fullName>
    </recommendedName>
</protein>
<reference evidence="1" key="2">
    <citation type="submission" date="2020-11" db="EMBL/GenBank/DDBJ databases">
        <authorList>
            <person name="McCartney M.A."/>
            <person name="Auch B."/>
            <person name="Kono T."/>
            <person name="Mallez S."/>
            <person name="Becker A."/>
            <person name="Gohl D.M."/>
            <person name="Silverstein K.A.T."/>
            <person name="Koren S."/>
            <person name="Bechman K.B."/>
            <person name="Herman A."/>
            <person name="Abrahante J.E."/>
            <person name="Garbe J."/>
        </authorList>
    </citation>
    <scope>NUCLEOTIDE SEQUENCE</scope>
    <source>
        <strain evidence="1">Duluth1</strain>
        <tissue evidence="1">Whole animal</tissue>
    </source>
</reference>
<evidence type="ECO:0008006" key="3">
    <source>
        <dbReference type="Google" id="ProtNLM"/>
    </source>
</evidence>
<comment type="caution">
    <text evidence="1">The sequence shown here is derived from an EMBL/GenBank/DDBJ whole genome shotgun (WGS) entry which is preliminary data.</text>
</comment>
<dbReference type="EMBL" id="JAIWYP010000002">
    <property type="protein sequence ID" value="KAH3874865.1"/>
    <property type="molecule type" value="Genomic_DNA"/>
</dbReference>
<accession>A0A9D4MCJ2</accession>
<name>A0A9D4MCJ2_DREPO</name>
<evidence type="ECO:0000313" key="1">
    <source>
        <dbReference type="EMBL" id="KAH3874865.1"/>
    </source>
</evidence>
<dbReference type="Gene3D" id="3.60.10.10">
    <property type="entry name" value="Endonuclease/exonuclease/phosphatase"/>
    <property type="match status" value="1"/>
</dbReference>